<organism evidence="1 2">
    <name type="scientific">Pluteus cervinus</name>
    <dbReference type="NCBI Taxonomy" id="181527"/>
    <lineage>
        <taxon>Eukaryota</taxon>
        <taxon>Fungi</taxon>
        <taxon>Dikarya</taxon>
        <taxon>Basidiomycota</taxon>
        <taxon>Agaricomycotina</taxon>
        <taxon>Agaricomycetes</taxon>
        <taxon>Agaricomycetidae</taxon>
        <taxon>Agaricales</taxon>
        <taxon>Pluteineae</taxon>
        <taxon>Pluteaceae</taxon>
        <taxon>Pluteus</taxon>
    </lineage>
</organism>
<name>A0ACD3ANJ0_9AGAR</name>
<dbReference type="EMBL" id="ML208383">
    <property type="protein sequence ID" value="TFK67182.1"/>
    <property type="molecule type" value="Genomic_DNA"/>
</dbReference>
<accession>A0ACD3ANJ0</accession>
<sequence length="305" mass="35220">MSSFLALPDDLEREIFELALHDKDTNPIHLLLVARRVHCWLRPFFEDRNMIIDTPNKRYPPNSSTNSIEAYGHLARHLFVEHDGKNDVRITHILNCCPNIRRLTVCGYRPYQSIPILFTLRHITHLSIDMGKLKSLKFHVDTDFKRVNSGGVKCPEDFKYVEDMRRGSTSFFPRVTHLEILGDINLRSAGDRAVLSRFTSLTHLRVEKSDPDVVSYVVEKCLKVLVVSTYVKFFGRDGKVIESPSKSPVTELMLTPELAKVSRDNIVFVIYWDFLAAWEKGATGGEDMWMMADRIVKERQQRRLA</sequence>
<dbReference type="Proteomes" id="UP000308600">
    <property type="component" value="Unassembled WGS sequence"/>
</dbReference>
<proteinExistence type="predicted"/>
<protein>
    <submittedName>
        <fullName evidence="1">Uncharacterized protein</fullName>
    </submittedName>
</protein>
<keyword evidence="2" id="KW-1185">Reference proteome</keyword>
<reference evidence="1 2" key="1">
    <citation type="journal article" date="2019" name="Nat. Ecol. Evol.">
        <title>Megaphylogeny resolves global patterns of mushroom evolution.</title>
        <authorList>
            <person name="Varga T."/>
            <person name="Krizsan K."/>
            <person name="Foldi C."/>
            <person name="Dima B."/>
            <person name="Sanchez-Garcia M."/>
            <person name="Sanchez-Ramirez S."/>
            <person name="Szollosi G.J."/>
            <person name="Szarkandi J.G."/>
            <person name="Papp V."/>
            <person name="Albert L."/>
            <person name="Andreopoulos W."/>
            <person name="Angelini C."/>
            <person name="Antonin V."/>
            <person name="Barry K.W."/>
            <person name="Bougher N.L."/>
            <person name="Buchanan P."/>
            <person name="Buyck B."/>
            <person name="Bense V."/>
            <person name="Catcheside P."/>
            <person name="Chovatia M."/>
            <person name="Cooper J."/>
            <person name="Damon W."/>
            <person name="Desjardin D."/>
            <person name="Finy P."/>
            <person name="Geml J."/>
            <person name="Haridas S."/>
            <person name="Hughes K."/>
            <person name="Justo A."/>
            <person name="Karasinski D."/>
            <person name="Kautmanova I."/>
            <person name="Kiss B."/>
            <person name="Kocsube S."/>
            <person name="Kotiranta H."/>
            <person name="LaButti K.M."/>
            <person name="Lechner B.E."/>
            <person name="Liimatainen K."/>
            <person name="Lipzen A."/>
            <person name="Lukacs Z."/>
            <person name="Mihaltcheva S."/>
            <person name="Morgado L.N."/>
            <person name="Niskanen T."/>
            <person name="Noordeloos M.E."/>
            <person name="Ohm R.A."/>
            <person name="Ortiz-Santana B."/>
            <person name="Ovrebo C."/>
            <person name="Racz N."/>
            <person name="Riley R."/>
            <person name="Savchenko A."/>
            <person name="Shiryaev A."/>
            <person name="Soop K."/>
            <person name="Spirin V."/>
            <person name="Szebenyi C."/>
            <person name="Tomsovsky M."/>
            <person name="Tulloss R.E."/>
            <person name="Uehling J."/>
            <person name="Grigoriev I.V."/>
            <person name="Vagvolgyi C."/>
            <person name="Papp T."/>
            <person name="Martin F.M."/>
            <person name="Miettinen O."/>
            <person name="Hibbett D.S."/>
            <person name="Nagy L.G."/>
        </authorList>
    </citation>
    <scope>NUCLEOTIDE SEQUENCE [LARGE SCALE GENOMIC DNA]</scope>
    <source>
        <strain evidence="1 2">NL-1719</strain>
    </source>
</reference>
<gene>
    <name evidence="1" type="ORF">BDN72DRAFT_899212</name>
</gene>
<evidence type="ECO:0000313" key="1">
    <source>
        <dbReference type="EMBL" id="TFK67182.1"/>
    </source>
</evidence>
<evidence type="ECO:0000313" key="2">
    <source>
        <dbReference type="Proteomes" id="UP000308600"/>
    </source>
</evidence>